<dbReference type="RefSeq" id="WP_105533864.1">
    <property type="nucleotide sequence ID" value="NZ_PUGF01000028.1"/>
</dbReference>
<sequence length="109" mass="11914">MTAETITATATLRIEGEMDIYRAAELKNTLLAALDQTKQLELDLASVSELDTAGVQVLIMIKKQALANGRTLRLIAHSRAVIEVLKLFNLITYFDDSPLISASPATGRR</sequence>
<dbReference type="CDD" id="cd07043">
    <property type="entry name" value="STAS_anti-anti-sigma_factors"/>
    <property type="match status" value="1"/>
</dbReference>
<dbReference type="InterPro" id="IPR058548">
    <property type="entry name" value="MlaB-like_STAS"/>
</dbReference>
<dbReference type="InterPro" id="IPR052746">
    <property type="entry name" value="MlaB_ABC_Transporter"/>
</dbReference>
<comment type="caution">
    <text evidence="2">The sequence shown here is derived from an EMBL/GenBank/DDBJ whole genome shotgun (WGS) entry which is preliminary data.</text>
</comment>
<organism evidence="2 3">
    <name type="scientific">Solimicrobium silvestre</name>
    <dbReference type="NCBI Taxonomy" id="2099400"/>
    <lineage>
        <taxon>Bacteria</taxon>
        <taxon>Pseudomonadati</taxon>
        <taxon>Pseudomonadota</taxon>
        <taxon>Betaproteobacteria</taxon>
        <taxon>Burkholderiales</taxon>
        <taxon>Oxalobacteraceae</taxon>
        <taxon>Solimicrobium</taxon>
    </lineage>
</organism>
<feature type="domain" description="STAS" evidence="1">
    <location>
        <begin position="1"/>
        <end position="90"/>
    </location>
</feature>
<dbReference type="OrthoDB" id="8527158at2"/>
<dbReference type="InterPro" id="IPR036513">
    <property type="entry name" value="STAS_dom_sf"/>
</dbReference>
<dbReference type="Pfam" id="PF13466">
    <property type="entry name" value="STAS_2"/>
    <property type="match status" value="1"/>
</dbReference>
<accession>A0A2S9GTU2</accession>
<dbReference type="PANTHER" id="PTHR35849:SF2">
    <property type="entry name" value="BLR2341 PROTEIN"/>
    <property type="match status" value="1"/>
</dbReference>
<evidence type="ECO:0000313" key="2">
    <source>
        <dbReference type="EMBL" id="PRC91130.1"/>
    </source>
</evidence>
<keyword evidence="3" id="KW-1185">Reference proteome</keyword>
<proteinExistence type="predicted"/>
<dbReference type="PROSITE" id="PS50801">
    <property type="entry name" value="STAS"/>
    <property type="match status" value="1"/>
</dbReference>
<dbReference type="InterPro" id="IPR002645">
    <property type="entry name" value="STAS_dom"/>
</dbReference>
<gene>
    <name evidence="2" type="ORF">S2091_4131</name>
</gene>
<evidence type="ECO:0000313" key="3">
    <source>
        <dbReference type="Proteomes" id="UP000237839"/>
    </source>
</evidence>
<dbReference type="PANTHER" id="PTHR35849">
    <property type="entry name" value="BLR2341 PROTEIN"/>
    <property type="match status" value="1"/>
</dbReference>
<dbReference type="SUPFAM" id="SSF52091">
    <property type="entry name" value="SpoIIaa-like"/>
    <property type="match status" value="1"/>
</dbReference>
<evidence type="ECO:0000259" key="1">
    <source>
        <dbReference type="PROSITE" id="PS50801"/>
    </source>
</evidence>
<protein>
    <submittedName>
        <fullName evidence="2">Putative NTP binding protein (Contains STAS domain)</fullName>
    </submittedName>
</protein>
<dbReference type="EMBL" id="PUGF01000028">
    <property type="protein sequence ID" value="PRC91130.1"/>
    <property type="molecule type" value="Genomic_DNA"/>
</dbReference>
<name>A0A2S9GTU2_9BURK</name>
<reference evidence="2 3" key="1">
    <citation type="submission" date="2018-02" db="EMBL/GenBank/DDBJ databases">
        <title>Solimicrobium silvestre gen. nov., sp. nov., isolated from alpine forest soil.</title>
        <authorList>
            <person name="Margesin R."/>
            <person name="Albuquerque L."/>
            <person name="Zhang D.-C."/>
            <person name="Froufe H.J.C."/>
            <person name="Severino R."/>
            <person name="Roxo I."/>
            <person name="Egas C."/>
            <person name="Da Costa M.S."/>
        </authorList>
    </citation>
    <scope>NUCLEOTIDE SEQUENCE [LARGE SCALE GENOMIC DNA]</scope>
    <source>
        <strain evidence="2 3">S20-91</strain>
    </source>
</reference>
<dbReference type="AlphaFoldDB" id="A0A2S9GTU2"/>
<dbReference type="Proteomes" id="UP000237839">
    <property type="component" value="Unassembled WGS sequence"/>
</dbReference>
<dbReference type="Gene3D" id="3.30.750.24">
    <property type="entry name" value="STAS domain"/>
    <property type="match status" value="1"/>
</dbReference>